<organism evidence="8 9">
    <name type="scientific">Patella caerulea</name>
    <name type="common">Rayed Mediterranean limpet</name>
    <dbReference type="NCBI Taxonomy" id="87958"/>
    <lineage>
        <taxon>Eukaryota</taxon>
        <taxon>Metazoa</taxon>
        <taxon>Spiralia</taxon>
        <taxon>Lophotrochozoa</taxon>
        <taxon>Mollusca</taxon>
        <taxon>Gastropoda</taxon>
        <taxon>Patellogastropoda</taxon>
        <taxon>Patelloidea</taxon>
        <taxon>Patellidae</taxon>
        <taxon>Patella</taxon>
    </lineage>
</organism>
<feature type="transmembrane region" description="Helical" evidence="7">
    <location>
        <begin position="66"/>
        <end position="91"/>
    </location>
</feature>
<accession>A0AAN8GCL1</accession>
<evidence type="ECO:0000256" key="2">
    <source>
        <dbReference type="ARBA" id="ARBA00005876"/>
    </source>
</evidence>
<keyword evidence="9" id="KW-1185">Reference proteome</keyword>
<dbReference type="InterPro" id="IPR038702">
    <property type="entry name" value="Na/K_ATPase_sub_beta_sf"/>
</dbReference>
<evidence type="ECO:0000256" key="3">
    <source>
        <dbReference type="ARBA" id="ARBA00022692"/>
    </source>
</evidence>
<evidence type="ECO:0000256" key="7">
    <source>
        <dbReference type="SAM" id="Phobius"/>
    </source>
</evidence>
<comment type="similarity">
    <text evidence="2">Belongs to the X(+)/potassium ATPases subunit beta family.</text>
</comment>
<reference evidence="8 9" key="1">
    <citation type="submission" date="2024-01" db="EMBL/GenBank/DDBJ databases">
        <title>The genome of the rayed Mediterranean limpet Patella caerulea (Linnaeus, 1758).</title>
        <authorList>
            <person name="Anh-Thu Weber A."/>
            <person name="Halstead-Nussloch G."/>
        </authorList>
    </citation>
    <scope>NUCLEOTIDE SEQUENCE [LARGE SCALE GENOMIC DNA]</scope>
    <source>
        <strain evidence="8">AATW-2023a</strain>
        <tissue evidence="8">Whole specimen</tissue>
    </source>
</reference>
<evidence type="ECO:0000256" key="1">
    <source>
        <dbReference type="ARBA" id="ARBA00004606"/>
    </source>
</evidence>
<protein>
    <recommendedName>
        <fullName evidence="10">Sodium/potassium-transporting ATPase subunit beta</fullName>
    </recommendedName>
</protein>
<comment type="subcellular location">
    <subcellularLocation>
        <location evidence="1">Membrane</location>
        <topology evidence="1">Single-pass type II membrane protein</topology>
    </subcellularLocation>
</comment>
<evidence type="ECO:0000256" key="5">
    <source>
        <dbReference type="ARBA" id="ARBA00022989"/>
    </source>
</evidence>
<dbReference type="GO" id="GO:0001671">
    <property type="term" value="F:ATPase activator activity"/>
    <property type="evidence" value="ECO:0007669"/>
    <property type="project" value="TreeGrafter"/>
</dbReference>
<dbReference type="GO" id="GO:1990573">
    <property type="term" value="P:potassium ion import across plasma membrane"/>
    <property type="evidence" value="ECO:0007669"/>
    <property type="project" value="TreeGrafter"/>
</dbReference>
<keyword evidence="6 7" id="KW-0472">Membrane</keyword>
<dbReference type="GO" id="GO:0005890">
    <property type="term" value="C:sodium:potassium-exchanging ATPase complex"/>
    <property type="evidence" value="ECO:0007669"/>
    <property type="project" value="InterPro"/>
</dbReference>
<dbReference type="GO" id="GO:0006883">
    <property type="term" value="P:intracellular sodium ion homeostasis"/>
    <property type="evidence" value="ECO:0007669"/>
    <property type="project" value="TreeGrafter"/>
</dbReference>
<keyword evidence="4" id="KW-0735">Signal-anchor</keyword>
<dbReference type="Gene3D" id="2.60.40.1660">
    <property type="entry name" value="Na, k-atpase alpha subunit"/>
    <property type="match status" value="1"/>
</dbReference>
<sequence>MASSYRGTSLSASTYFTDYTSTIGTAIERPTLKTRMQDFKEFLASTNDQGQFLIFGKNALDLFLHIMYILVMWVILALVLVGFMAVFYVVIDWNYPTLQGADSILQTPGLSFRPQPDSMSTVIRFVKGDTTTYAHYLDHTEAYLRYYENENQQGENYIDCSSVRERRKDNFDKVCRFDVTALGADCVKQQNFGFDDGQPCILLKLNKIFNWMPEEYTRNDTIPSEIRDSWSQWSITVNCEGENAADKENIGQLFYFPAEGFHFKYFPYLNQQGYRSPLVFVRFDEPRPGTLIMVSCKAYAKNIVHNTIALAGQVHFELLVD</sequence>
<dbReference type="EMBL" id="JAZGQO010000018">
    <property type="protein sequence ID" value="KAK6167291.1"/>
    <property type="molecule type" value="Genomic_DNA"/>
</dbReference>
<dbReference type="PANTHER" id="PTHR11523:SF28">
    <property type="entry name" value="NA_K-ATPASE BETA SUBUNIT ISOFORM 4-RELATED"/>
    <property type="match status" value="1"/>
</dbReference>
<dbReference type="Pfam" id="PF00287">
    <property type="entry name" value="Na_K-ATPase"/>
    <property type="match status" value="1"/>
</dbReference>
<dbReference type="GO" id="GO:0030007">
    <property type="term" value="P:intracellular potassium ion homeostasis"/>
    <property type="evidence" value="ECO:0007669"/>
    <property type="project" value="TreeGrafter"/>
</dbReference>
<dbReference type="InterPro" id="IPR000402">
    <property type="entry name" value="Na/K_ATPase_sub_beta"/>
</dbReference>
<keyword evidence="5 7" id="KW-1133">Transmembrane helix</keyword>
<comment type="caution">
    <text evidence="8">The sequence shown here is derived from an EMBL/GenBank/DDBJ whole genome shotgun (WGS) entry which is preliminary data.</text>
</comment>
<gene>
    <name evidence="8" type="ORF">SNE40_021358</name>
</gene>
<keyword evidence="3 7" id="KW-0812">Transmembrane</keyword>
<proteinExistence type="inferred from homology"/>
<dbReference type="PANTHER" id="PTHR11523">
    <property type="entry name" value="SODIUM/POTASSIUM-DEPENDENT ATPASE BETA SUBUNIT"/>
    <property type="match status" value="1"/>
</dbReference>
<evidence type="ECO:0000313" key="9">
    <source>
        <dbReference type="Proteomes" id="UP001347796"/>
    </source>
</evidence>
<evidence type="ECO:0000256" key="6">
    <source>
        <dbReference type="ARBA" id="ARBA00023136"/>
    </source>
</evidence>
<evidence type="ECO:0008006" key="10">
    <source>
        <dbReference type="Google" id="ProtNLM"/>
    </source>
</evidence>
<dbReference type="Proteomes" id="UP001347796">
    <property type="component" value="Unassembled WGS sequence"/>
</dbReference>
<dbReference type="AlphaFoldDB" id="A0AAN8GCL1"/>
<dbReference type="GO" id="GO:0036376">
    <property type="term" value="P:sodium ion export across plasma membrane"/>
    <property type="evidence" value="ECO:0007669"/>
    <property type="project" value="TreeGrafter"/>
</dbReference>
<evidence type="ECO:0000313" key="8">
    <source>
        <dbReference type="EMBL" id="KAK6167291.1"/>
    </source>
</evidence>
<evidence type="ECO:0000256" key="4">
    <source>
        <dbReference type="ARBA" id="ARBA00022968"/>
    </source>
</evidence>
<name>A0AAN8GCL1_PATCE</name>